<evidence type="ECO:0000259" key="6">
    <source>
        <dbReference type="PROSITE" id="PS50114"/>
    </source>
</evidence>
<comment type="caution">
    <text evidence="7">The sequence shown here is derived from an EMBL/GenBank/DDBJ whole genome shotgun (WGS) entry which is preliminary data.</text>
</comment>
<evidence type="ECO:0000313" key="8">
    <source>
        <dbReference type="Proteomes" id="UP000008837"/>
    </source>
</evidence>
<keyword evidence="2 4" id="KW-0863">Zinc-finger</keyword>
<evidence type="ECO:0000256" key="2">
    <source>
        <dbReference type="ARBA" id="ARBA00022771"/>
    </source>
</evidence>
<dbReference type="CDD" id="cd00202">
    <property type="entry name" value="ZnF_GATA"/>
    <property type="match status" value="1"/>
</dbReference>
<dbReference type="AlphaFoldDB" id="A8QCH3"/>
<feature type="domain" description="GATA-type" evidence="6">
    <location>
        <begin position="310"/>
        <end position="363"/>
    </location>
</feature>
<evidence type="ECO:0000256" key="4">
    <source>
        <dbReference type="PROSITE-ProRule" id="PRU00094"/>
    </source>
</evidence>
<dbReference type="GeneID" id="5853148"/>
<dbReference type="GO" id="GO:0006355">
    <property type="term" value="P:regulation of DNA-templated transcription"/>
    <property type="evidence" value="ECO:0007669"/>
    <property type="project" value="InterPro"/>
</dbReference>
<dbReference type="GO" id="GO:0008270">
    <property type="term" value="F:zinc ion binding"/>
    <property type="evidence" value="ECO:0007669"/>
    <property type="project" value="UniProtKB-KW"/>
</dbReference>
<proteinExistence type="predicted"/>
<dbReference type="RefSeq" id="XP_001728842.1">
    <property type="nucleotide sequence ID" value="XM_001728790.1"/>
</dbReference>
<organism evidence="7 8">
    <name type="scientific">Malassezia globosa (strain ATCC MYA-4612 / CBS 7966)</name>
    <name type="common">Dandruff-associated fungus</name>
    <dbReference type="NCBI Taxonomy" id="425265"/>
    <lineage>
        <taxon>Eukaryota</taxon>
        <taxon>Fungi</taxon>
        <taxon>Dikarya</taxon>
        <taxon>Basidiomycota</taxon>
        <taxon>Ustilaginomycotina</taxon>
        <taxon>Malasseziomycetes</taxon>
        <taxon>Malasseziales</taxon>
        <taxon>Malasseziaceae</taxon>
        <taxon>Malassezia</taxon>
    </lineage>
</organism>
<dbReference type="SUPFAM" id="SSF57716">
    <property type="entry name" value="Glucocorticoid receptor-like (DNA-binding domain)"/>
    <property type="match status" value="1"/>
</dbReference>
<evidence type="ECO:0000256" key="3">
    <source>
        <dbReference type="ARBA" id="ARBA00022833"/>
    </source>
</evidence>
<dbReference type="PANTHER" id="PTHR45658:SF18">
    <property type="entry name" value="PROTEIN GAT2"/>
    <property type="match status" value="1"/>
</dbReference>
<feature type="compositionally biased region" description="Basic residues" evidence="5">
    <location>
        <begin position="291"/>
        <end position="302"/>
    </location>
</feature>
<name>A8QCH3_MALGO</name>
<feature type="region of interest" description="Disordered" evidence="5">
    <location>
        <begin position="72"/>
        <end position="97"/>
    </location>
</feature>
<dbReference type="VEuPathDB" id="FungiDB:MGL_4009"/>
<dbReference type="KEGG" id="mgl:MGL_4009"/>
<dbReference type="Proteomes" id="UP000008837">
    <property type="component" value="Unassembled WGS sequence"/>
</dbReference>
<dbReference type="InParanoid" id="A8QCH3"/>
<evidence type="ECO:0000256" key="1">
    <source>
        <dbReference type="ARBA" id="ARBA00022723"/>
    </source>
</evidence>
<accession>A8QCH3</accession>
<dbReference type="PROSITE" id="PS50114">
    <property type="entry name" value="GATA_ZN_FINGER_2"/>
    <property type="match status" value="1"/>
</dbReference>
<dbReference type="InterPro" id="IPR051140">
    <property type="entry name" value="GATA_TF"/>
</dbReference>
<keyword evidence="3" id="KW-0862">Zinc</keyword>
<evidence type="ECO:0000313" key="7">
    <source>
        <dbReference type="EMBL" id="EDP41628.1"/>
    </source>
</evidence>
<sequence length="391" mass="43771">MPSPLQSCRQQQYYVARDDRIPLVAEKASNQTVANLPPVNQLLQQSANGNYRLPPPLKRAVTFPRGSYPTTTNPCGLFSESEQDPTNDPPAASHSGLYKKSHSLTSVDTLAVRQALLRFDASQKKRKFQIYPMHNSSDREDLGKLDMETFKHVRLEPLTCQKCLVSSAFEPMDASLEPNRRFAWHANVSSLRSEAPPSLNGKFQFHYTVPAGLEHSSKIRPRYTESIHQNLSSKDLPDDEIKQECADMLQSHSDKQTTSNTYYSHINHKPARNACMGSLSNIKSPSTHCKQMSKPRKSRNRSKGMDNNVCHACHTTSTPEWRKGPAGPRTLCNACGLLFAKSCRRRELQVSVRNQRLDVLETKDATSKIFPGSDSVRKLLSGIPAAQNQPS</sequence>
<dbReference type="InterPro" id="IPR000679">
    <property type="entry name" value="Znf_GATA"/>
</dbReference>
<reference evidence="7 8" key="1">
    <citation type="journal article" date="2007" name="Proc. Natl. Acad. Sci. U.S.A.">
        <title>Dandruff-associated Malassezia genomes reveal convergent and divergent virulence traits shared with plant and human fungal pathogens.</title>
        <authorList>
            <person name="Xu J."/>
            <person name="Saunders C.W."/>
            <person name="Hu P."/>
            <person name="Grant R.A."/>
            <person name="Boekhout T."/>
            <person name="Kuramae E.E."/>
            <person name="Kronstad J.W."/>
            <person name="Deangelis Y.M."/>
            <person name="Reeder N.L."/>
            <person name="Johnstone K.R."/>
            <person name="Leland M."/>
            <person name="Fieno A.M."/>
            <person name="Begley W.M."/>
            <person name="Sun Y."/>
            <person name="Lacey M.P."/>
            <person name="Chaudhary T."/>
            <person name="Keough T."/>
            <person name="Chu L."/>
            <person name="Sears R."/>
            <person name="Yuan B."/>
            <person name="Dawson T.L.Jr."/>
        </authorList>
    </citation>
    <scope>NUCLEOTIDE SEQUENCE [LARGE SCALE GENOMIC DNA]</scope>
    <source>
        <strain evidence="8">ATCC MYA-4612 / CBS 7966</strain>
    </source>
</reference>
<dbReference type="Gene3D" id="3.30.50.10">
    <property type="entry name" value="Erythroid Transcription Factor GATA-1, subunit A"/>
    <property type="match status" value="1"/>
</dbReference>
<feature type="region of interest" description="Disordered" evidence="5">
    <location>
        <begin position="284"/>
        <end position="305"/>
    </location>
</feature>
<dbReference type="EMBL" id="AAYY01000018">
    <property type="protein sequence ID" value="EDP41628.1"/>
    <property type="molecule type" value="Genomic_DNA"/>
</dbReference>
<protein>
    <recommendedName>
        <fullName evidence="6">GATA-type domain-containing protein</fullName>
    </recommendedName>
</protein>
<dbReference type="SMART" id="SM00401">
    <property type="entry name" value="ZnF_GATA"/>
    <property type="match status" value="1"/>
</dbReference>
<dbReference type="GO" id="GO:0043565">
    <property type="term" value="F:sequence-specific DNA binding"/>
    <property type="evidence" value="ECO:0007669"/>
    <property type="project" value="InterPro"/>
</dbReference>
<gene>
    <name evidence="7" type="ORF">MGL_4009</name>
</gene>
<evidence type="ECO:0000256" key="5">
    <source>
        <dbReference type="SAM" id="MobiDB-lite"/>
    </source>
</evidence>
<dbReference type="Pfam" id="PF00320">
    <property type="entry name" value="GATA"/>
    <property type="match status" value="1"/>
</dbReference>
<dbReference type="InterPro" id="IPR013088">
    <property type="entry name" value="Znf_NHR/GATA"/>
</dbReference>
<keyword evidence="8" id="KW-1185">Reference proteome</keyword>
<keyword evidence="1" id="KW-0479">Metal-binding</keyword>
<dbReference type="PANTHER" id="PTHR45658">
    <property type="entry name" value="GATA TRANSCRIPTION FACTOR"/>
    <property type="match status" value="1"/>
</dbReference>
<dbReference type="OrthoDB" id="2162994at2759"/>